<gene>
    <name evidence="1" type="ORF">ATZ36_10735</name>
    <name evidence="2" type="ORF">ATZ36_15745</name>
</gene>
<accession>A0A1E5IFJ5</accession>
<dbReference type="EMBL" id="LNVX01000227">
    <property type="protein sequence ID" value="OEG71252.1"/>
    <property type="molecule type" value="Genomic_DNA"/>
</dbReference>
<dbReference type="EMBL" id="LNVX01000797">
    <property type="protein sequence ID" value="OEG69220.1"/>
    <property type="molecule type" value="Genomic_DNA"/>
</dbReference>
<sequence length="113" mass="13389">MTIYNKKIIDKYVELKIPKNIDLILGYFDGLYEKNQDTFDDITLSTDKTVKYLFNLIKNNKFSIADLKSRISQYSKQLLTEIIEYIIAKENSAVYLCLYFISYDKGRIKFDEN</sequence>
<evidence type="ECO:0000313" key="1">
    <source>
        <dbReference type="EMBL" id="OEG69220.1"/>
    </source>
</evidence>
<name>A0A1E5IFJ5_ENDTX</name>
<reference evidence="1 3" key="1">
    <citation type="submission" date="2015-11" db="EMBL/GenBank/DDBJ databases">
        <title>Evidence for parallel genomic evolution in an endosymbiosis of termite gut flagellates.</title>
        <authorList>
            <person name="Zheng H."/>
        </authorList>
    </citation>
    <scope>NUCLEOTIDE SEQUENCE [LARGE SCALE GENOMIC DNA]</scope>
    <source>
        <strain evidence="1 3">CET450</strain>
    </source>
</reference>
<comment type="caution">
    <text evidence="1">The sequence shown here is derived from an EMBL/GenBank/DDBJ whole genome shotgun (WGS) entry which is preliminary data.</text>
</comment>
<evidence type="ECO:0000313" key="2">
    <source>
        <dbReference type="EMBL" id="OEG71252.1"/>
    </source>
</evidence>
<organism evidence="1 3">
    <name type="scientific">Endomicrobium trichonymphae</name>
    <dbReference type="NCBI Taxonomy" id="1408204"/>
    <lineage>
        <taxon>Bacteria</taxon>
        <taxon>Pseudomonadati</taxon>
        <taxon>Elusimicrobiota</taxon>
        <taxon>Endomicrobiia</taxon>
        <taxon>Endomicrobiales</taxon>
        <taxon>Endomicrobiaceae</taxon>
        <taxon>Candidatus Endomicrobiellum</taxon>
    </lineage>
</organism>
<dbReference type="Proteomes" id="UP000095237">
    <property type="component" value="Unassembled WGS sequence"/>
</dbReference>
<proteinExistence type="predicted"/>
<keyword evidence="3" id="KW-1185">Reference proteome</keyword>
<dbReference type="AlphaFoldDB" id="A0A1E5IFJ5"/>
<protein>
    <submittedName>
        <fullName evidence="1">Uncharacterized protein</fullName>
    </submittedName>
</protein>
<evidence type="ECO:0000313" key="3">
    <source>
        <dbReference type="Proteomes" id="UP000095237"/>
    </source>
</evidence>